<dbReference type="EMBL" id="CP003915">
    <property type="protein sequence ID" value="AHG63218.1"/>
    <property type="molecule type" value="Genomic_DNA"/>
</dbReference>
<protein>
    <submittedName>
        <fullName evidence="5">Putative D-3-phosphoglycerate dehydrogenase</fullName>
    </submittedName>
</protein>
<dbReference type="Gene3D" id="3.40.50.720">
    <property type="entry name" value="NAD(P)-binding Rossmann-like Domain"/>
    <property type="match status" value="2"/>
</dbReference>
<feature type="domain" description="D-isomer specific 2-hydroxyacid dehydrogenase NAD-binding" evidence="4">
    <location>
        <begin position="117"/>
        <end position="294"/>
    </location>
</feature>
<dbReference type="PANTHER" id="PTHR42789:SF1">
    <property type="entry name" value="D-ISOMER SPECIFIC 2-HYDROXYACID DEHYDROGENASE FAMILY PROTEIN (AFU_ORTHOLOGUE AFUA_6G10090)"/>
    <property type="match status" value="1"/>
</dbReference>
<dbReference type="InterPro" id="IPR050857">
    <property type="entry name" value="D-2-hydroxyacid_DH"/>
</dbReference>
<dbReference type="Pfam" id="PF02826">
    <property type="entry name" value="2-Hacid_dh_C"/>
    <property type="match status" value="1"/>
</dbReference>
<dbReference type="PANTHER" id="PTHR42789">
    <property type="entry name" value="D-ISOMER SPECIFIC 2-HYDROXYACID DEHYDROGENASE FAMILY PROTEIN (AFU_ORTHOLOGUE AFUA_6G10090)"/>
    <property type="match status" value="1"/>
</dbReference>
<dbReference type="InterPro" id="IPR036291">
    <property type="entry name" value="NAD(P)-bd_dom_sf"/>
</dbReference>
<keyword evidence="2" id="KW-0560">Oxidoreductase</keyword>
<evidence type="ECO:0000256" key="3">
    <source>
        <dbReference type="ARBA" id="ARBA00023027"/>
    </source>
</evidence>
<comment type="similarity">
    <text evidence="1">Belongs to the D-isomer specific 2-hydroxyacid dehydrogenase family.</text>
</comment>
<sequence length="326" mass="35893">MEHKPTVVVLDDWENVLRDRVDWRTIRSRANVIIHNQKLDPQALPAALSAAQVLVLFRDRTPVDANLIAQLPDLQRIISTGARNRTLNAEAAERAGIHVGHTAWGPSKASTCEHTWALILAAVKRLPQSTLSVSNSRWRNPAVSAFMPPVMEGKRLGLIGLGQIGQRVAAFGKALGMQVVTWSPNMTAERAAEHDVLAVSLQELLETSLVVSMHLVPSETTRHLLNRERLGWMRPDAILVNTSRAELIHTGALVDALQHKRLAFCALDVFDHEPLSPDHPLLSMSNVLLTPHVGFLCNEVVHNFAVGVQQQLEAHFLRPDIAASSA</sequence>
<accession>W0PDY4</accession>
<evidence type="ECO:0000259" key="4">
    <source>
        <dbReference type="Pfam" id="PF02826"/>
    </source>
</evidence>
<dbReference type="RefSeq" id="WP_025371848.1">
    <property type="nucleotide sequence ID" value="NZ_CP003915.1"/>
</dbReference>
<dbReference type="CDD" id="cd12169">
    <property type="entry name" value="PGDH_like_1"/>
    <property type="match status" value="1"/>
</dbReference>
<reference evidence="5 6" key="1">
    <citation type="journal article" date="2014" name="Microbiology">
        <title>Unravelling the complete genome sequence of Advenella mimigardefordensis strain DPN7T and novel insights in the catabolism of the xenobiotic polythioester precursor 3,3'-dithiodipropionate.</title>
        <authorList>
            <person name="Wubbeler J.H."/>
            <person name="Hiessl S."/>
            <person name="Schuldes J."/>
            <person name="Thurmer A."/>
            <person name="Daniel R."/>
            <person name="Steinbuchel A."/>
        </authorList>
    </citation>
    <scope>NUCLEOTIDE SEQUENCE [LARGE SCALE GENOMIC DNA]</scope>
    <source>
        <strain evidence="6">DSM 17166 / LMG 22922 / DPN7</strain>
    </source>
</reference>
<dbReference type="PATRIC" id="fig|1247726.3.peg.1232"/>
<organism evidence="5 6">
    <name type="scientific">Advenella mimigardefordensis (strain DSM 17166 / LMG 22922 / DPN7)</name>
    <dbReference type="NCBI Taxonomy" id="1247726"/>
    <lineage>
        <taxon>Bacteria</taxon>
        <taxon>Pseudomonadati</taxon>
        <taxon>Pseudomonadota</taxon>
        <taxon>Betaproteobacteria</taxon>
        <taxon>Burkholderiales</taxon>
        <taxon>Alcaligenaceae</taxon>
    </lineage>
</organism>
<dbReference type="SUPFAM" id="SSF51735">
    <property type="entry name" value="NAD(P)-binding Rossmann-fold domains"/>
    <property type="match status" value="1"/>
</dbReference>
<gene>
    <name evidence="5" type="ORF">MIM_c11210</name>
</gene>
<dbReference type="eggNOG" id="COG1052">
    <property type="taxonomic scope" value="Bacteria"/>
</dbReference>
<name>W0PDY4_ADVMD</name>
<dbReference type="InterPro" id="IPR006140">
    <property type="entry name" value="D-isomer_DH_NAD-bd"/>
</dbReference>
<dbReference type="HOGENOM" id="CLU_019796_1_3_4"/>
<keyword evidence="3" id="KW-0520">NAD</keyword>
<dbReference type="SUPFAM" id="SSF52283">
    <property type="entry name" value="Formate/glycerate dehydrogenase catalytic domain-like"/>
    <property type="match status" value="1"/>
</dbReference>
<dbReference type="GO" id="GO:0016616">
    <property type="term" value="F:oxidoreductase activity, acting on the CH-OH group of donors, NAD or NADP as acceptor"/>
    <property type="evidence" value="ECO:0007669"/>
    <property type="project" value="InterPro"/>
</dbReference>
<dbReference type="STRING" id="1247726.MIM_c11210"/>
<dbReference type="Proteomes" id="UP000019095">
    <property type="component" value="Chromosome"/>
</dbReference>
<proteinExistence type="inferred from homology"/>
<dbReference type="AlphaFoldDB" id="W0PDY4"/>
<evidence type="ECO:0000313" key="5">
    <source>
        <dbReference type="EMBL" id="AHG63218.1"/>
    </source>
</evidence>
<dbReference type="OrthoDB" id="9805416at2"/>
<dbReference type="GO" id="GO:0051287">
    <property type="term" value="F:NAD binding"/>
    <property type="evidence" value="ECO:0007669"/>
    <property type="project" value="InterPro"/>
</dbReference>
<evidence type="ECO:0000256" key="2">
    <source>
        <dbReference type="ARBA" id="ARBA00023002"/>
    </source>
</evidence>
<dbReference type="KEGG" id="amim:MIM_c11210"/>
<evidence type="ECO:0000313" key="6">
    <source>
        <dbReference type="Proteomes" id="UP000019095"/>
    </source>
</evidence>
<evidence type="ECO:0000256" key="1">
    <source>
        <dbReference type="ARBA" id="ARBA00005854"/>
    </source>
</evidence>
<keyword evidence="6" id="KW-1185">Reference proteome</keyword>